<evidence type="ECO:0000259" key="2">
    <source>
        <dbReference type="Pfam" id="PF16577"/>
    </source>
</evidence>
<protein>
    <submittedName>
        <fullName evidence="4">Protein ref(2)P isoform X2</fullName>
    </submittedName>
</protein>
<evidence type="ECO:0000256" key="1">
    <source>
        <dbReference type="SAM" id="MobiDB-lite"/>
    </source>
</evidence>
<evidence type="ECO:0000313" key="3">
    <source>
        <dbReference type="Proteomes" id="UP000079169"/>
    </source>
</evidence>
<dbReference type="Gene3D" id="1.10.8.10">
    <property type="entry name" value="DNA helicase RuvA subunit, C-terminal domain"/>
    <property type="match status" value="1"/>
</dbReference>
<organism evidence="3 4">
    <name type="scientific">Diaphorina citri</name>
    <name type="common">Asian citrus psyllid</name>
    <dbReference type="NCBI Taxonomy" id="121845"/>
    <lineage>
        <taxon>Eukaryota</taxon>
        <taxon>Metazoa</taxon>
        <taxon>Ecdysozoa</taxon>
        <taxon>Arthropoda</taxon>
        <taxon>Hexapoda</taxon>
        <taxon>Insecta</taxon>
        <taxon>Pterygota</taxon>
        <taxon>Neoptera</taxon>
        <taxon>Paraneoptera</taxon>
        <taxon>Hemiptera</taxon>
        <taxon>Sternorrhyncha</taxon>
        <taxon>Psylloidea</taxon>
        <taxon>Psyllidae</taxon>
        <taxon>Diaphorininae</taxon>
        <taxon>Diaphorina</taxon>
    </lineage>
</organism>
<dbReference type="InterPro" id="IPR033741">
    <property type="entry name" value="SQSTM_UBA"/>
</dbReference>
<dbReference type="RefSeq" id="XP_026683018.1">
    <property type="nucleotide sequence ID" value="XM_026827217.1"/>
</dbReference>
<sequence>MGEPIEIDLEIETTSSKSSVVGEKETATPPAAATQTTATVQPTAATTQTTTAVPQPTTSATLYPSLAGIPKNKQVAEALDQMLAMGFKNDDGWLTNLLNLQDGNIAKVLDLIQSAAQRK</sequence>
<dbReference type="GeneID" id="103514170"/>
<keyword evidence="3" id="KW-1185">Reference proteome</keyword>
<evidence type="ECO:0000313" key="4">
    <source>
        <dbReference type="RefSeq" id="XP_026683018.1"/>
    </source>
</evidence>
<feature type="compositionally biased region" description="Low complexity" evidence="1">
    <location>
        <begin position="27"/>
        <end position="56"/>
    </location>
</feature>
<feature type="compositionally biased region" description="Acidic residues" evidence="1">
    <location>
        <begin position="1"/>
        <end position="11"/>
    </location>
</feature>
<feature type="domain" description="Sequestosome-1 UBA" evidence="2">
    <location>
        <begin position="60"/>
        <end position="114"/>
    </location>
</feature>
<accession>A0A1S4EHI5</accession>
<dbReference type="Pfam" id="PF16577">
    <property type="entry name" value="UBA_5"/>
    <property type="match status" value="1"/>
</dbReference>
<dbReference type="CDD" id="cd14320">
    <property type="entry name" value="UBA_SQSTM"/>
    <property type="match status" value="1"/>
</dbReference>
<dbReference type="CTD" id="35246"/>
<dbReference type="SUPFAM" id="SSF46934">
    <property type="entry name" value="UBA-like"/>
    <property type="match status" value="1"/>
</dbReference>
<dbReference type="InterPro" id="IPR009060">
    <property type="entry name" value="UBA-like_sf"/>
</dbReference>
<dbReference type="Proteomes" id="UP000079169">
    <property type="component" value="Unplaced"/>
</dbReference>
<gene>
    <name evidence="4" type="primary">LOC103514170</name>
</gene>
<proteinExistence type="predicted"/>
<name>A0A1S4EHI5_DIACI</name>
<feature type="region of interest" description="Disordered" evidence="1">
    <location>
        <begin position="1"/>
        <end position="56"/>
    </location>
</feature>
<reference evidence="4" key="1">
    <citation type="submission" date="2025-08" db="UniProtKB">
        <authorList>
            <consortium name="RefSeq"/>
        </authorList>
    </citation>
    <scope>IDENTIFICATION</scope>
</reference>
<dbReference type="AlphaFoldDB" id="A0A1S4EHI5"/>